<reference evidence="2 3" key="1">
    <citation type="submission" date="2012-04" db="EMBL/GenBank/DDBJ databases">
        <authorList>
            <person name="Weinstock G."/>
            <person name="Sodergren E."/>
            <person name="Lobos E.A."/>
            <person name="Fulton L."/>
            <person name="Fulton R."/>
            <person name="Courtney L."/>
            <person name="Fronick C."/>
            <person name="O'Laughlin M."/>
            <person name="Godfrey J."/>
            <person name="Wilson R.M."/>
            <person name="Miner T."/>
            <person name="Farmer C."/>
            <person name="Delehaunty K."/>
            <person name="Cordes M."/>
            <person name="Minx P."/>
            <person name="Tomlinson C."/>
            <person name="Chen J."/>
            <person name="Wollam A."/>
            <person name="Pepin K.H."/>
            <person name="Bhonagiri V."/>
            <person name="Zhang X."/>
            <person name="Suruliraj S."/>
            <person name="Warren W."/>
            <person name="Mitreva M."/>
            <person name="Mardis E.R."/>
            <person name="Wilson R.K."/>
        </authorList>
    </citation>
    <scope>NUCLEOTIDE SEQUENCE [LARGE SCALE GENOMIC DNA]</scope>
    <source>
        <strain evidence="2 3">ERV63</strain>
    </source>
</reference>
<evidence type="ECO:0000313" key="2">
    <source>
        <dbReference type="EMBL" id="EJV19727.1"/>
    </source>
</evidence>
<evidence type="ECO:0000256" key="1">
    <source>
        <dbReference type="SAM" id="SignalP"/>
    </source>
</evidence>
<organism evidence="2 3">
    <name type="scientific">Enterococcus faecalis ERV63</name>
    <dbReference type="NCBI Taxonomy" id="1134793"/>
    <lineage>
        <taxon>Bacteria</taxon>
        <taxon>Bacillati</taxon>
        <taxon>Bacillota</taxon>
        <taxon>Bacilli</taxon>
        <taxon>Lactobacillales</taxon>
        <taxon>Enterococcaceae</taxon>
        <taxon>Enterococcus</taxon>
    </lineage>
</organism>
<feature type="chain" id="PRO_5043595697" evidence="1">
    <location>
        <begin position="17"/>
        <end position="769"/>
    </location>
</feature>
<proteinExistence type="predicted"/>
<comment type="caution">
    <text evidence="2">The sequence shown here is derived from an EMBL/GenBank/DDBJ whole genome shotgun (WGS) entry which is preliminary data.</text>
</comment>
<dbReference type="SUPFAM" id="SSF49899">
    <property type="entry name" value="Concanavalin A-like lectins/glucanases"/>
    <property type="match status" value="1"/>
</dbReference>
<dbReference type="Proteomes" id="UP000004117">
    <property type="component" value="Unassembled WGS sequence"/>
</dbReference>
<dbReference type="AlphaFoldDB" id="A0AAV3GPJ1"/>
<feature type="signal peptide" evidence="1">
    <location>
        <begin position="1"/>
        <end position="16"/>
    </location>
</feature>
<gene>
    <name evidence="2" type="ORF">HMPREF1336_00468</name>
</gene>
<name>A0AAV3GPJ1_ENTFL</name>
<evidence type="ECO:0000313" key="3">
    <source>
        <dbReference type="Proteomes" id="UP000004117"/>
    </source>
</evidence>
<keyword evidence="1" id="KW-0732">Signal</keyword>
<dbReference type="EMBL" id="ALZR01000020">
    <property type="protein sequence ID" value="EJV19727.1"/>
    <property type="molecule type" value="Genomic_DNA"/>
</dbReference>
<dbReference type="InterPro" id="IPR013320">
    <property type="entry name" value="ConA-like_dom_sf"/>
</dbReference>
<dbReference type="Gene3D" id="2.60.120.200">
    <property type="match status" value="1"/>
</dbReference>
<sequence>MCLLAYFLIFSSSVQADETIPNRVSLDGIFTTNLGVSNNSSEVVDDVGVITNGLPNQVGALWSTEDNLLDFKKDFNMVAYVKQTGVAGAAGDGMVFLLQGATPELKWYTYSGASMGALGENKYKGTLGIPNSIGIEFDLYGNRSSQDGFFDNGISGVYKNSHIAVIYPGMEAGYQDNYVLLGTSTRYVKHDNLITDVDLANGNWNRLDLHWQTNEPDFTKGVLAYQINGGTPIIINSEILNAQVFLNGSVSTAYWGFTGSTGPTYKAVQNVVFQRVPGLVDAKVKMNVVNKDGQELPNGAVLEGNTTYTVNVTADWLDGKQNWQNILLETTLPEGIEVVPDTTTIDGNNISDTLIWSANTLKTSDNQIPPLGNKQENTQTSSTISFKVKTKNDNFTNQNITNRFSGRNAIYNLEPYTFTIKPVTLSATITSPKDQAVIVDNNLTELSIETSWIAKGTASITQAIGYAQGGELQLVTLNQETITNEEGNFSYDMIEAFKKLSYGEFSVEYLLKNENNLSTSSKITLFKQNAPSVSLKETEQSNTFYKGSPIKIPVLVEDKDSSYLDIIMEVEGQSEPYRQTIEHIPGETQEVELNYDTSLLTPGIYTLKIYCMDSEKNKSEILSLDDIYLEGFLAFEKVPQAFSSDALKIGGNPEKVTNIGEIAITDSRVKRDNWLLEAHLVDSNFVNTASGTSKALTASNNFFYYQLDGQITSISTEPVTILRSNPTDTATRITVNQEQANGFYFNPNNSMGIGTYRGKIQWNLISAPT</sequence>
<protein>
    <submittedName>
        <fullName evidence="2">Conserved repeat protein</fullName>
    </submittedName>
</protein>
<accession>A0AAV3GPJ1</accession>